<dbReference type="Proteomes" id="UP001189915">
    <property type="component" value="Unassembled WGS sequence"/>
</dbReference>
<dbReference type="GO" id="GO:0003700">
    <property type="term" value="F:DNA-binding transcription factor activity"/>
    <property type="evidence" value="ECO:0007669"/>
    <property type="project" value="TreeGrafter"/>
</dbReference>
<dbReference type="RefSeq" id="WP_316870970.1">
    <property type="nucleotide sequence ID" value="NZ_CATWAF010000005.1"/>
</dbReference>
<keyword evidence="6" id="KW-1185">Reference proteome</keyword>
<dbReference type="Pfam" id="PF00356">
    <property type="entry name" value="LacI"/>
    <property type="match status" value="1"/>
</dbReference>
<organism evidence="5 6">
    <name type="scientific">Ralstonia wenshanensis</name>
    <dbReference type="NCBI Taxonomy" id="2842456"/>
    <lineage>
        <taxon>Bacteria</taxon>
        <taxon>Pseudomonadati</taxon>
        <taxon>Pseudomonadota</taxon>
        <taxon>Betaproteobacteria</taxon>
        <taxon>Burkholderiales</taxon>
        <taxon>Burkholderiaceae</taxon>
        <taxon>Ralstonia</taxon>
    </lineage>
</organism>
<dbReference type="GO" id="GO:0000976">
    <property type="term" value="F:transcription cis-regulatory region binding"/>
    <property type="evidence" value="ECO:0007669"/>
    <property type="project" value="TreeGrafter"/>
</dbReference>
<dbReference type="SUPFAM" id="SSF53822">
    <property type="entry name" value="Periplasmic binding protein-like I"/>
    <property type="match status" value="1"/>
</dbReference>
<keyword evidence="2" id="KW-0238">DNA-binding</keyword>
<dbReference type="SMART" id="SM00354">
    <property type="entry name" value="HTH_LACI"/>
    <property type="match status" value="1"/>
</dbReference>
<dbReference type="SUPFAM" id="SSF47413">
    <property type="entry name" value="lambda repressor-like DNA-binding domains"/>
    <property type="match status" value="1"/>
</dbReference>
<dbReference type="InterPro" id="IPR010982">
    <property type="entry name" value="Lambda_DNA-bd_dom_sf"/>
</dbReference>
<dbReference type="PROSITE" id="PS50932">
    <property type="entry name" value="HTH_LACI_2"/>
    <property type="match status" value="1"/>
</dbReference>
<dbReference type="PANTHER" id="PTHR30146">
    <property type="entry name" value="LACI-RELATED TRANSCRIPTIONAL REPRESSOR"/>
    <property type="match status" value="1"/>
</dbReference>
<evidence type="ECO:0000313" key="6">
    <source>
        <dbReference type="Proteomes" id="UP001189915"/>
    </source>
</evidence>
<keyword evidence="3" id="KW-0804">Transcription</keyword>
<dbReference type="InterPro" id="IPR046335">
    <property type="entry name" value="LacI/GalR-like_sensor"/>
</dbReference>
<feature type="domain" description="HTH lacI-type" evidence="4">
    <location>
        <begin position="14"/>
        <end position="68"/>
    </location>
</feature>
<proteinExistence type="predicted"/>
<dbReference type="Pfam" id="PF13377">
    <property type="entry name" value="Peripla_BP_3"/>
    <property type="match status" value="1"/>
</dbReference>
<dbReference type="CDD" id="cd01392">
    <property type="entry name" value="HTH_LacI"/>
    <property type="match status" value="1"/>
</dbReference>
<dbReference type="PANTHER" id="PTHR30146:SF33">
    <property type="entry name" value="TRANSCRIPTIONAL REGULATOR"/>
    <property type="match status" value="1"/>
</dbReference>
<dbReference type="Gene3D" id="1.10.260.40">
    <property type="entry name" value="lambda repressor-like DNA-binding domains"/>
    <property type="match status" value="1"/>
</dbReference>
<dbReference type="InterPro" id="IPR028082">
    <property type="entry name" value="Peripla_BP_I"/>
</dbReference>
<evidence type="ECO:0000259" key="4">
    <source>
        <dbReference type="PROSITE" id="PS50932"/>
    </source>
</evidence>
<protein>
    <submittedName>
        <fullName evidence="5">HTH-type transcriptional regulator GntR</fullName>
    </submittedName>
</protein>
<name>A0AAD2B7G4_9RALS</name>
<evidence type="ECO:0000256" key="1">
    <source>
        <dbReference type="ARBA" id="ARBA00023015"/>
    </source>
</evidence>
<dbReference type="EMBL" id="CATWAF010000005">
    <property type="protein sequence ID" value="CAJ0702763.1"/>
    <property type="molecule type" value="Genomic_DNA"/>
</dbReference>
<keyword evidence="1" id="KW-0805">Transcription regulation</keyword>
<evidence type="ECO:0000256" key="3">
    <source>
        <dbReference type="ARBA" id="ARBA00023163"/>
    </source>
</evidence>
<dbReference type="InterPro" id="IPR000843">
    <property type="entry name" value="HTH_LacI"/>
</dbReference>
<dbReference type="Gene3D" id="3.40.50.2300">
    <property type="match status" value="2"/>
</dbReference>
<accession>A0AAD2B7G4</accession>
<gene>
    <name evidence="5" type="primary">gntR_4</name>
    <name evidence="5" type="ORF">LMG18091_03765</name>
</gene>
<evidence type="ECO:0000256" key="2">
    <source>
        <dbReference type="ARBA" id="ARBA00023125"/>
    </source>
</evidence>
<reference evidence="5 6" key="1">
    <citation type="submission" date="2023-07" db="EMBL/GenBank/DDBJ databases">
        <authorList>
            <person name="Peeters C."/>
        </authorList>
    </citation>
    <scope>NUCLEOTIDE SEQUENCE [LARGE SCALE GENOMIC DNA]</scope>
    <source>
        <strain evidence="5 6">LMG 18091</strain>
    </source>
</reference>
<evidence type="ECO:0000313" key="5">
    <source>
        <dbReference type="EMBL" id="CAJ0702763.1"/>
    </source>
</evidence>
<dbReference type="CDD" id="cd01575">
    <property type="entry name" value="PBP1_GntR"/>
    <property type="match status" value="1"/>
</dbReference>
<sequence>MNQPVRKRRSSGRIKLRDVAELAGVSPMTVSRYFSQRDLVAPEAQKRIAAAVEQTGYVPNMVAGGLASARGKTVGMVIPNIAGGVFAETVQGVADTLRPLGYQLLLASSNYSSSEEEDAVRAFIGWSPAALIMTGHRHSAATSDLLANAGIPVVQTWDYKPESEFVQVGFSHTSVGRDSALYLHGRGYRRIVFVHTGQPEDFRAMERARGYEIAMEELGLAPSTFHSPIAAPLEAGKDAFETLLRGRWPAEAIIFANDNLAAGALLHGLRAKIAIPQTCAVMGFGDLSIADKLIPSLTTVRPPRYEIGRIAAVRVIESLRMEDGELAQGAVRRDNLLPYEIIEREST</sequence>
<comment type="caution">
    <text evidence="5">The sequence shown here is derived from an EMBL/GenBank/DDBJ whole genome shotgun (WGS) entry which is preliminary data.</text>
</comment>
<dbReference type="AlphaFoldDB" id="A0AAD2B7G4"/>